<evidence type="ECO:0000259" key="1">
    <source>
        <dbReference type="PROSITE" id="PS00498"/>
    </source>
</evidence>
<dbReference type="EMBL" id="GL833124">
    <property type="protein sequence ID" value="EGB10083.1"/>
    <property type="molecule type" value="Genomic_DNA"/>
</dbReference>
<dbReference type="SUPFAM" id="SSF48056">
    <property type="entry name" value="Di-copper centre-containing domain"/>
    <property type="match status" value="1"/>
</dbReference>
<dbReference type="InParanoid" id="F0Y494"/>
<reference evidence="2 3" key="1">
    <citation type="journal article" date="2011" name="Proc. Natl. Acad. Sci. U.S.A.">
        <title>Niche of harmful alga Aureococcus anophagefferens revealed through ecogenomics.</title>
        <authorList>
            <person name="Gobler C.J."/>
            <person name="Berry D.L."/>
            <person name="Dyhrman S.T."/>
            <person name="Wilhelm S.W."/>
            <person name="Salamov A."/>
            <person name="Lobanov A.V."/>
            <person name="Zhang Y."/>
            <person name="Collier J.L."/>
            <person name="Wurch L.L."/>
            <person name="Kustka A.B."/>
            <person name="Dill B.D."/>
            <person name="Shah M."/>
            <person name="VerBerkmoes N.C."/>
            <person name="Kuo A."/>
            <person name="Terry A."/>
            <person name="Pangilinan J."/>
            <person name="Lindquist E.A."/>
            <person name="Lucas S."/>
            <person name="Paulsen I.T."/>
            <person name="Hattenrath-Lehmann T.K."/>
            <person name="Talmage S.C."/>
            <person name="Walker E.A."/>
            <person name="Koch F."/>
            <person name="Burson A.M."/>
            <person name="Marcoval M.A."/>
            <person name="Tang Y.Z."/>
            <person name="Lecleir G.R."/>
            <person name="Coyne K.J."/>
            <person name="Berg G.M."/>
            <person name="Bertrand E.M."/>
            <person name="Saito M.A."/>
            <person name="Gladyshev V.N."/>
            <person name="Grigoriev I.V."/>
        </authorList>
    </citation>
    <scope>NUCLEOTIDE SEQUENCE [LARGE SCALE GENOMIC DNA]</scope>
    <source>
        <strain evidence="3">CCMP 1984</strain>
    </source>
</reference>
<evidence type="ECO:0000313" key="3">
    <source>
        <dbReference type="Proteomes" id="UP000002729"/>
    </source>
</evidence>
<feature type="domain" description="Tyrosinase copper-binding" evidence="1">
    <location>
        <begin position="924"/>
        <end position="935"/>
    </location>
</feature>
<dbReference type="RefSeq" id="XP_009034914.1">
    <property type="nucleotide sequence ID" value="XM_009036666.1"/>
</dbReference>
<dbReference type="OrthoDB" id="6132182at2759"/>
<dbReference type="GeneID" id="20223980"/>
<evidence type="ECO:0000313" key="2">
    <source>
        <dbReference type="EMBL" id="EGB10083.1"/>
    </source>
</evidence>
<accession>F0Y494</accession>
<organism evidence="3">
    <name type="scientific">Aureococcus anophagefferens</name>
    <name type="common">Harmful bloom alga</name>
    <dbReference type="NCBI Taxonomy" id="44056"/>
    <lineage>
        <taxon>Eukaryota</taxon>
        <taxon>Sar</taxon>
        <taxon>Stramenopiles</taxon>
        <taxon>Ochrophyta</taxon>
        <taxon>Pelagophyceae</taxon>
        <taxon>Pelagomonadales</taxon>
        <taxon>Pelagomonadaceae</taxon>
        <taxon>Aureococcus</taxon>
    </lineage>
</organism>
<dbReference type="InterPro" id="IPR002227">
    <property type="entry name" value="Tyrosinase_Cu-bd"/>
</dbReference>
<dbReference type="Gene3D" id="1.10.1280.10">
    <property type="entry name" value="Di-copper center containing domain from catechol oxidase"/>
    <property type="match status" value="1"/>
</dbReference>
<name>F0Y494_AURAN</name>
<dbReference type="GO" id="GO:0016491">
    <property type="term" value="F:oxidoreductase activity"/>
    <property type="evidence" value="ECO:0007669"/>
    <property type="project" value="InterPro"/>
</dbReference>
<protein>
    <recommendedName>
        <fullName evidence="1">Tyrosinase copper-binding domain-containing protein</fullName>
    </recommendedName>
</protein>
<dbReference type="eggNOG" id="ENOG502SM4K">
    <property type="taxonomic scope" value="Eukaryota"/>
</dbReference>
<dbReference type="KEGG" id="aaf:AURANDRAFT_62628"/>
<dbReference type="InterPro" id="IPR008922">
    <property type="entry name" value="Di-copper_centre_dom_sf"/>
</dbReference>
<keyword evidence="3" id="KW-1185">Reference proteome</keyword>
<dbReference type="Pfam" id="PF00264">
    <property type="entry name" value="Tyrosinase"/>
    <property type="match status" value="1"/>
</dbReference>
<dbReference type="PROSITE" id="PS00498">
    <property type="entry name" value="TYROSINASE_2"/>
    <property type="match status" value="1"/>
</dbReference>
<dbReference type="Proteomes" id="UP000002729">
    <property type="component" value="Unassembled WGS sequence"/>
</dbReference>
<dbReference type="AlphaFoldDB" id="F0Y494"/>
<proteinExistence type="predicted"/>
<gene>
    <name evidence="2" type="ORF">AURANDRAFT_62628</name>
</gene>
<sequence>MGRIKPWQHYNWHDDPKDPLSHWPVFSLVPDEDGADGETRVRFENGKTKCVPVSELVRAYQFPDPGRELWQERRGDYRLVTATGERDGLLVEVEVGGDVNAQVHVDDLTPKVRDFTLTRPDFYNECDTHRDGNPTLVPAASHPDIVYDNQFRGKVVHSSKTKNKELQAARAHKSTLTFLGEELYESMGFREAKRLRYEREREYAPQCSACGADVATWLCRCGGAGTAHALTGNLVRSAVRRVRDLDIGDLPSFQCELLTGITTPALLNKILAAATGMPDDELAAALAETHRPAFAGGSERRLVETDHIFAVARRLPGQRKPCLDRLPSFFTLDDKPDWDEDGRPNAALRRLSRIELLQYMFHADNKFKGAKVTQEIVDDARDFEGCFYSIAELKKPDPLDRKYLREAEILRRVTAWGKRRYGIFGRWYPIGGRADPPWYLGLGALCLAGLSVARRQQAPPLVESLEGGAGAGAPLDWIVYNKYTLMTPIPSVYPWKRIAEPHRDHRLVVLGADEDRYAYTWRVERTNTYRDVNGANVSHVFDAVGIWRARVTEAPRSGSASSVVSAGEIMVKYVRREIRSLDDEDREAFFGALRVVYTVPTRDGQQQFGSDYSDIAFFSRMHLLGAADRSCDHWHDDAGLMTHHMSFTLLLERSLQAVNPAVSVPYWDYSRDAYEYGPNWRESVVFNESWFGGTKSQNASLNVIDAGAWAWTGVLADARDFSNITNPYGILRSPWNANPHPYVTRADNVFGYQAAGYTTFPGCNEMHACFKHDRLSDMNECLNGYTHGPVHIMLGGQWNVGAEASATINDYHSNRLQLLLFKVLWRMGYADCPTDCSSDAQADCRCSCSKDKRGDLDLTEIMANVTGVFHWVDAVSDRIFYENASWHIRDEGGGASPKAMEDLFDTFCDPGWVGELYTSNAPADPIFWPIHTTADRLLSWKRILAHKGKTLFNQTWGYAHPSATPSDTGKVCDWLAKDEAMDLPECRVETCEGHNAEDLLPGMPEYTNAEFYDFMDPYNDDLPYLYENFDWDHCDKLNFTFSAADYPTSFREHEAGGEVSGKPH</sequence>